<dbReference type="AlphaFoldDB" id="A0A8S3UCR7"/>
<name>A0A8S3UCR7_MYTED</name>
<dbReference type="Proteomes" id="UP000683360">
    <property type="component" value="Unassembled WGS sequence"/>
</dbReference>
<evidence type="ECO:0000313" key="2">
    <source>
        <dbReference type="Proteomes" id="UP000683360"/>
    </source>
</evidence>
<proteinExistence type="predicted"/>
<protein>
    <recommendedName>
        <fullName evidence="3">DDE Tnp4 domain-containing protein</fullName>
    </recommendedName>
</protein>
<dbReference type="OrthoDB" id="6136079at2759"/>
<reference evidence="1" key="1">
    <citation type="submission" date="2021-03" db="EMBL/GenBank/DDBJ databases">
        <authorList>
            <person name="Bekaert M."/>
        </authorList>
    </citation>
    <scope>NUCLEOTIDE SEQUENCE</scope>
</reference>
<sequence length="223" mass="25223">MLKERTLLARIDITGEHVCHVGVNALQNRPDIKPLFTVNLEKDKPIVSYQELSIPVFSYKLVSARLREVGNVLLKRDVRRDIAVGPRIAKQNTFYRNPLEPGLKLAITLRHLASGAKYRSMQYGWRVPHNTISVFIPEVPDIGGRGAASDAQLWNASDLKSAIEDGDLDLPDAEPLPHDTEDIPYFYIGDDAFGLRTFMQKPYGHRALALEERIFNYRLSRGT</sequence>
<evidence type="ECO:0008006" key="3">
    <source>
        <dbReference type="Google" id="ProtNLM"/>
    </source>
</evidence>
<keyword evidence="2" id="KW-1185">Reference proteome</keyword>
<dbReference type="EMBL" id="CAJPWZ010002583">
    <property type="protein sequence ID" value="CAG2241330.1"/>
    <property type="molecule type" value="Genomic_DNA"/>
</dbReference>
<gene>
    <name evidence="1" type="ORF">MEDL_53558</name>
</gene>
<comment type="caution">
    <text evidence="1">The sequence shown here is derived from an EMBL/GenBank/DDBJ whole genome shotgun (WGS) entry which is preliminary data.</text>
</comment>
<organism evidence="1 2">
    <name type="scientific">Mytilus edulis</name>
    <name type="common">Blue mussel</name>
    <dbReference type="NCBI Taxonomy" id="6550"/>
    <lineage>
        <taxon>Eukaryota</taxon>
        <taxon>Metazoa</taxon>
        <taxon>Spiralia</taxon>
        <taxon>Lophotrochozoa</taxon>
        <taxon>Mollusca</taxon>
        <taxon>Bivalvia</taxon>
        <taxon>Autobranchia</taxon>
        <taxon>Pteriomorphia</taxon>
        <taxon>Mytilida</taxon>
        <taxon>Mytiloidea</taxon>
        <taxon>Mytilidae</taxon>
        <taxon>Mytilinae</taxon>
        <taxon>Mytilus</taxon>
    </lineage>
</organism>
<accession>A0A8S3UCR7</accession>
<evidence type="ECO:0000313" key="1">
    <source>
        <dbReference type="EMBL" id="CAG2241330.1"/>
    </source>
</evidence>